<accession>A0A8H2DQJ7</accession>
<reference evidence="4 5" key="1">
    <citation type="submission" date="2019-03" db="EMBL/GenBank/DDBJ databases">
        <title>Nematode-trapping fungi genome.</title>
        <authorList>
            <person name="Vidal-Diez De Ulzurrun G."/>
        </authorList>
    </citation>
    <scope>NUCLEOTIDE SEQUENCE [LARGE SCALE GENOMIC DNA]</scope>
    <source>
        <strain evidence="4 5">TWF154</strain>
    </source>
</reference>
<gene>
    <name evidence="4" type="ORF">EYR41_010560</name>
</gene>
<dbReference type="AlphaFoldDB" id="A0A8H2DQJ7"/>
<comment type="caution">
    <text evidence="4">The sequence shown here is derived from an EMBL/GenBank/DDBJ whole genome shotgun (WGS) entry which is preliminary data.</text>
</comment>
<dbReference type="InterPro" id="IPR049207">
    <property type="entry name" value="DUF4246_N"/>
</dbReference>
<protein>
    <submittedName>
        <fullName evidence="4">Uncharacterized protein</fullName>
    </submittedName>
</protein>
<dbReference type="Proteomes" id="UP000297595">
    <property type="component" value="Unassembled WGS sequence"/>
</dbReference>
<evidence type="ECO:0000259" key="2">
    <source>
        <dbReference type="Pfam" id="PF14033"/>
    </source>
</evidence>
<feature type="domain" description="DUF4246" evidence="2">
    <location>
        <begin position="85"/>
        <end position="516"/>
    </location>
</feature>
<evidence type="ECO:0000259" key="3">
    <source>
        <dbReference type="Pfam" id="PF21666"/>
    </source>
</evidence>
<dbReference type="InterPro" id="IPR025340">
    <property type="entry name" value="DUF4246"/>
</dbReference>
<dbReference type="PANTHER" id="PTHR33119:SF1">
    <property type="entry name" value="FE2OG DIOXYGENASE DOMAIN-CONTAINING PROTEIN"/>
    <property type="match status" value="1"/>
</dbReference>
<feature type="domain" description="DUF4246" evidence="3">
    <location>
        <begin position="15"/>
        <end position="62"/>
    </location>
</feature>
<feature type="region of interest" description="Disordered" evidence="1">
    <location>
        <begin position="576"/>
        <end position="605"/>
    </location>
</feature>
<evidence type="ECO:0000256" key="1">
    <source>
        <dbReference type="SAM" id="MobiDB-lite"/>
    </source>
</evidence>
<dbReference type="Pfam" id="PF14033">
    <property type="entry name" value="DUF4246"/>
    <property type="match status" value="1"/>
</dbReference>
<evidence type="ECO:0000313" key="4">
    <source>
        <dbReference type="EMBL" id="TGJ64511.1"/>
    </source>
</evidence>
<dbReference type="InterPro" id="IPR049192">
    <property type="entry name" value="DUF4246_C"/>
</dbReference>
<organism evidence="4 5">
    <name type="scientific">Orbilia oligospora</name>
    <name type="common">Nematode-trapping fungus</name>
    <name type="synonym">Arthrobotrys oligospora</name>
    <dbReference type="NCBI Taxonomy" id="2813651"/>
    <lineage>
        <taxon>Eukaryota</taxon>
        <taxon>Fungi</taxon>
        <taxon>Dikarya</taxon>
        <taxon>Ascomycota</taxon>
        <taxon>Pezizomycotina</taxon>
        <taxon>Orbiliomycetes</taxon>
        <taxon>Orbiliales</taxon>
        <taxon>Orbiliaceae</taxon>
        <taxon>Orbilia</taxon>
    </lineage>
</organism>
<proteinExistence type="predicted"/>
<sequence length="605" mass="70261">MENKLLKINGYLIHDGLYPHPTEIFARPILYREQYLRKFSASIREEENWTEKITDRSFIANKLREAASTDGLRIGKRIHVWDKDDVDFVYQELIQKYKPYVEECKEIGIQPSIDGVWRIDDFADEKTRLDLIKAAATLESDPKKKWHPESNQQLLDLVHPSWWPIIYGRTKSISGATIEAPSFRDNWRGDEVRYDISRRFCWLPSEFEISSEGKTTIASYVNNLALPEQSEIFYPILENIFSKFVPLFNHILGDLRRRIDLLERVGELSYNESKNSDFRKSVSEETYTKTWEKLITQFEAGEALTADIDTELRGSRSLLRRFMNTAPFVTQVNITNRGKLTRKTWEPPSQAFLEHVKLQGTTARVIVKMATIILTPEKPRWNGGPWHIEAVKNERIVATGIYYYDQDNITPSSLAFRRAVDRIRIRGRHSRTDYTETHNITIEEGRPVAQELGSIPTKKNRAIVFPNIFQHSIEPFELVDKTKKGYRRILAFFLCDPSPEHEIPTTKTVAPQQPDVQEAIVKMLCKTGAGKLPVELFQEVMKDMFPPISREEAENYKEELMDERVKFRENSRAMAGMEPERYKCPSNMPSKSQKANGIYPVRTSD</sequence>
<evidence type="ECO:0000313" key="5">
    <source>
        <dbReference type="Proteomes" id="UP000297595"/>
    </source>
</evidence>
<dbReference type="EMBL" id="SOZJ01000007">
    <property type="protein sequence ID" value="TGJ64511.1"/>
    <property type="molecule type" value="Genomic_DNA"/>
</dbReference>
<dbReference type="PANTHER" id="PTHR33119">
    <property type="entry name" value="IFI3P"/>
    <property type="match status" value="1"/>
</dbReference>
<dbReference type="Pfam" id="PF21666">
    <property type="entry name" value="DUF4246_N"/>
    <property type="match status" value="1"/>
</dbReference>
<name>A0A8H2DQJ7_ORBOL</name>